<comment type="similarity">
    <text evidence="6">Belongs to the YccS/YhfK family.</text>
</comment>
<feature type="transmembrane region" description="Helical" evidence="8">
    <location>
        <begin position="302"/>
        <end position="320"/>
    </location>
</feature>
<dbReference type="EMBL" id="BAABHK010000002">
    <property type="protein sequence ID" value="GAA4622080.1"/>
    <property type="molecule type" value="Genomic_DNA"/>
</dbReference>
<evidence type="ECO:0000256" key="8">
    <source>
        <dbReference type="SAM" id="Phobius"/>
    </source>
</evidence>
<protein>
    <recommendedName>
        <fullName evidence="9">Integral membrane bound transporter domain-containing protein</fullName>
    </recommendedName>
</protein>
<organism evidence="10 11">
    <name type="scientific">Actinoallomurus vinaceus</name>
    <dbReference type="NCBI Taxonomy" id="1080074"/>
    <lineage>
        <taxon>Bacteria</taxon>
        <taxon>Bacillati</taxon>
        <taxon>Actinomycetota</taxon>
        <taxon>Actinomycetes</taxon>
        <taxon>Streptosporangiales</taxon>
        <taxon>Thermomonosporaceae</taxon>
        <taxon>Actinoallomurus</taxon>
    </lineage>
</organism>
<evidence type="ECO:0000256" key="6">
    <source>
        <dbReference type="ARBA" id="ARBA00043993"/>
    </source>
</evidence>
<name>A0ABP8U5C5_9ACTN</name>
<evidence type="ECO:0000256" key="5">
    <source>
        <dbReference type="ARBA" id="ARBA00023136"/>
    </source>
</evidence>
<feature type="domain" description="Integral membrane bound transporter" evidence="9">
    <location>
        <begin position="221"/>
        <end position="344"/>
    </location>
</feature>
<dbReference type="RefSeq" id="WP_345429706.1">
    <property type="nucleotide sequence ID" value="NZ_BAABHK010000002.1"/>
</dbReference>
<keyword evidence="4 8" id="KW-1133">Transmembrane helix</keyword>
<evidence type="ECO:0000313" key="10">
    <source>
        <dbReference type="EMBL" id="GAA4622080.1"/>
    </source>
</evidence>
<evidence type="ECO:0000313" key="11">
    <source>
        <dbReference type="Proteomes" id="UP001501442"/>
    </source>
</evidence>
<sequence length="517" mass="53039">MSYALRIVSHGLTGIRRLDPGLAGLRATAVTMTATLAAYAAALLLEHAEHLHTVILVQAVALALTLSRTRPGTTPSDRITALAVLPPVAVAAAETSALMSRHPAAGDTVFTALICATIAVRRFGPRAARAGTLAVLPLIAVLVTPPGGRPPGHDQDLWAGLVALIAVLCGLTAQGIADRLGFTRPAAAIPPAPAPAAGGRRLSASTRMSLQMGGAVGAGFAAGHLLFPQHCAWSVLTAFVVCSGARGRADVVHKGVLRTAGAAAGTAAATVTSGAFGPHDARSIAVIFAVLAVATWLRPAGYGYWAGCVTAALSLLYGYFGQSAPDLLTTRLEAIAVGAVLGVAASWLILPIRSIDVLRHRTADALAALGEFLAAARQDPGHLADHQAGFDGTLHRLEQIAGPLRAHRLLRRTAPHPADAIDAVRRCAAPVHAITRCAAEAGEVLTSPDIVRLNTAVTADLTRARLAVGRRPLTEPRPPAPTPAAPGPSADERVRAALLELDAAVRTLPPIFAQATG</sequence>
<reference evidence="11" key="1">
    <citation type="journal article" date="2019" name="Int. J. Syst. Evol. Microbiol.">
        <title>The Global Catalogue of Microorganisms (GCM) 10K type strain sequencing project: providing services to taxonomists for standard genome sequencing and annotation.</title>
        <authorList>
            <consortium name="The Broad Institute Genomics Platform"/>
            <consortium name="The Broad Institute Genome Sequencing Center for Infectious Disease"/>
            <person name="Wu L."/>
            <person name="Ma J."/>
        </authorList>
    </citation>
    <scope>NUCLEOTIDE SEQUENCE [LARGE SCALE GENOMIC DNA]</scope>
    <source>
        <strain evidence="11">JCM 17939</strain>
    </source>
</reference>
<evidence type="ECO:0000256" key="1">
    <source>
        <dbReference type="ARBA" id="ARBA00004651"/>
    </source>
</evidence>
<keyword evidence="5 8" id="KW-0472">Membrane</keyword>
<keyword evidence="3 8" id="KW-0812">Transmembrane</keyword>
<feature type="transmembrane region" description="Helical" evidence="8">
    <location>
        <begin position="127"/>
        <end position="145"/>
    </location>
</feature>
<dbReference type="InterPro" id="IPR049453">
    <property type="entry name" value="Memb_transporter_dom"/>
</dbReference>
<gene>
    <name evidence="10" type="ORF">GCM10023196_012820</name>
</gene>
<comment type="caution">
    <text evidence="10">The sequence shown here is derived from an EMBL/GenBank/DDBJ whole genome shotgun (WGS) entry which is preliminary data.</text>
</comment>
<feature type="transmembrane region" description="Helical" evidence="8">
    <location>
        <begin position="157"/>
        <end position="177"/>
    </location>
</feature>
<feature type="region of interest" description="Disordered" evidence="7">
    <location>
        <begin position="469"/>
        <end position="491"/>
    </location>
</feature>
<comment type="subcellular location">
    <subcellularLocation>
        <location evidence="1">Cell membrane</location>
        <topology evidence="1">Multi-pass membrane protein</topology>
    </subcellularLocation>
</comment>
<dbReference type="Proteomes" id="UP001501442">
    <property type="component" value="Unassembled WGS sequence"/>
</dbReference>
<proteinExistence type="inferred from homology"/>
<keyword evidence="11" id="KW-1185">Reference proteome</keyword>
<evidence type="ECO:0000256" key="3">
    <source>
        <dbReference type="ARBA" id="ARBA00022692"/>
    </source>
</evidence>
<evidence type="ECO:0000256" key="4">
    <source>
        <dbReference type="ARBA" id="ARBA00022989"/>
    </source>
</evidence>
<evidence type="ECO:0000259" key="9">
    <source>
        <dbReference type="Pfam" id="PF13515"/>
    </source>
</evidence>
<accession>A0ABP8U5C5</accession>
<keyword evidence="2" id="KW-1003">Cell membrane</keyword>
<dbReference type="PANTHER" id="PTHR30509:SF9">
    <property type="entry name" value="MULTIDRUG RESISTANCE PROTEIN MDTO"/>
    <property type="match status" value="1"/>
</dbReference>
<evidence type="ECO:0000256" key="2">
    <source>
        <dbReference type="ARBA" id="ARBA00022475"/>
    </source>
</evidence>
<feature type="transmembrane region" description="Helical" evidence="8">
    <location>
        <begin position="332"/>
        <end position="352"/>
    </location>
</feature>
<dbReference type="Pfam" id="PF13515">
    <property type="entry name" value="FUSC_2"/>
    <property type="match status" value="1"/>
</dbReference>
<evidence type="ECO:0000256" key="7">
    <source>
        <dbReference type="SAM" id="MobiDB-lite"/>
    </source>
</evidence>
<feature type="compositionally biased region" description="Pro residues" evidence="7">
    <location>
        <begin position="475"/>
        <end position="486"/>
    </location>
</feature>
<dbReference type="PANTHER" id="PTHR30509">
    <property type="entry name" value="P-HYDROXYBENZOIC ACID EFFLUX PUMP SUBUNIT-RELATED"/>
    <property type="match status" value="1"/>
</dbReference>